<comment type="caution">
    <text evidence="2">The sequence shown here is derived from an EMBL/GenBank/DDBJ whole genome shotgun (WGS) entry which is preliminary data.</text>
</comment>
<evidence type="ECO:0000313" key="3">
    <source>
        <dbReference type="Proteomes" id="UP001141619"/>
    </source>
</evidence>
<dbReference type="InterPro" id="IPR010144">
    <property type="entry name" value="CRISPR-assoc_prot_Csd1-typ"/>
</dbReference>
<reference evidence="2" key="1">
    <citation type="submission" date="2022-08" db="EMBL/GenBank/DDBJ databases">
        <authorList>
            <person name="Vandamme P."/>
            <person name="Hettiarachchi A."/>
            <person name="Peeters C."/>
            <person name="Cnockaert M."/>
            <person name="Carlier A."/>
        </authorList>
    </citation>
    <scope>NUCLEOTIDE SEQUENCE</scope>
    <source>
        <strain evidence="2">LMG 31809</strain>
    </source>
</reference>
<dbReference type="NCBIfam" id="TIGR01863">
    <property type="entry name" value="cas_Csd1"/>
    <property type="match status" value="1"/>
</dbReference>
<dbReference type="RefSeq" id="WP_274944229.1">
    <property type="nucleotide sequence ID" value="NZ_JANWOI010000004.1"/>
</dbReference>
<dbReference type="Pfam" id="PF09709">
    <property type="entry name" value="Cas_Csd1"/>
    <property type="match status" value="1"/>
</dbReference>
<keyword evidence="3" id="KW-1185">Reference proteome</keyword>
<organism evidence="2 3">
    <name type="scientific">Govanella unica</name>
    <dbReference type="NCBI Taxonomy" id="2975056"/>
    <lineage>
        <taxon>Bacteria</taxon>
        <taxon>Pseudomonadati</taxon>
        <taxon>Pseudomonadota</taxon>
        <taxon>Alphaproteobacteria</taxon>
        <taxon>Emcibacterales</taxon>
        <taxon>Govanellaceae</taxon>
        <taxon>Govanella</taxon>
    </lineage>
</organism>
<dbReference type="EMBL" id="JANWOI010000004">
    <property type="protein sequence ID" value="MDA5194524.1"/>
    <property type="molecule type" value="Genomic_DNA"/>
</dbReference>
<protein>
    <submittedName>
        <fullName evidence="2">Type I-C CRISPR-associated protein Cas8c/Csd1</fullName>
    </submittedName>
</protein>
<accession>A0A9X3Z805</accession>
<evidence type="ECO:0000256" key="1">
    <source>
        <dbReference type="SAM" id="MobiDB-lite"/>
    </source>
</evidence>
<gene>
    <name evidence="2" type="primary">cas8c</name>
    <name evidence="2" type="ORF">NYP16_11240</name>
</gene>
<dbReference type="AlphaFoldDB" id="A0A9X3Z805"/>
<reference evidence="2" key="2">
    <citation type="journal article" date="2023" name="Syst. Appl. Microbiol.">
        <title>Govania unica gen. nov., sp. nov., a rare biosphere bacterium that represents a novel family in the class Alphaproteobacteria.</title>
        <authorList>
            <person name="Vandamme P."/>
            <person name="Peeters C."/>
            <person name="Hettiarachchi A."/>
            <person name="Cnockaert M."/>
            <person name="Carlier A."/>
        </authorList>
    </citation>
    <scope>NUCLEOTIDE SEQUENCE</scope>
    <source>
        <strain evidence="2">LMG 31809</strain>
    </source>
</reference>
<dbReference type="Proteomes" id="UP001141619">
    <property type="component" value="Unassembled WGS sequence"/>
</dbReference>
<name>A0A9X3Z805_9PROT</name>
<sequence length="601" mass="65985">MTILQALDGYYQRLSQRGEVSAAGWSPEKFGWCIILGKNGEPIDVQNLHDMSDKKPKSKLYRVPASFPRPGVTPRAFFLWDKTAFSLGVTKPESGTGWQHADKQHEAFRTLHFARLAGQNDEGLVALHLFLEKWRPERFDEAPFGPDMLDANIMFRLDGELNYLHERPAARALVDRGPNEETKGEDVFCLITGERGAVARLHPTIKNVEGAQSSGAALVSFNLDAFTSLGKGQGDNAPTSEAAAFRYGAALNQMLIRGGPNRVRRPIGDATVVFWADASKSTVAEAADSFFADAMDPDTLEDAARYELAGLMAAVAKGRTLASLRPDIAEGTRFHVLGLSPNAARLSVRYWMSDDIELFAGRLARHYADMTILPEPLGWGGAPSVNRLLARSTALQEKYENIPPVLAGEVMRAILSGGCYPRSLLAAAVIRLRAGDDPLSGWHVAVIRAVLSRDHHKGLLQEDVPMSLAPDEPNKAYQLGRLFAVLETAQRMALGKLNATIRDRYFGAASATPARVFPLLLRGVQNHLGKLRKDGKGGWIEREIENILDKLSLDLPRALPLTEQGRFAIGYYHQRKEQFKGRPAEAAALDASETSEEGTEE</sequence>
<proteinExistence type="predicted"/>
<evidence type="ECO:0000313" key="2">
    <source>
        <dbReference type="EMBL" id="MDA5194524.1"/>
    </source>
</evidence>
<feature type="region of interest" description="Disordered" evidence="1">
    <location>
        <begin position="582"/>
        <end position="601"/>
    </location>
</feature>
<dbReference type="CDD" id="cd09757">
    <property type="entry name" value="Cas8c_I-C"/>
    <property type="match status" value="1"/>
</dbReference>